<reference evidence="3 4" key="1">
    <citation type="journal article" date="2015" name="Plant Cell">
        <title>Oil accumulation by the oleaginous diatom Fistulifera solaris as revealed by the genome and transcriptome.</title>
        <authorList>
            <person name="Tanaka T."/>
            <person name="Maeda Y."/>
            <person name="Veluchamy A."/>
            <person name="Tanaka M."/>
            <person name="Abida H."/>
            <person name="Marechal E."/>
            <person name="Bowler C."/>
            <person name="Muto M."/>
            <person name="Sunaga Y."/>
            <person name="Tanaka M."/>
            <person name="Yoshino T."/>
            <person name="Taniguchi T."/>
            <person name="Fukuda Y."/>
            <person name="Nemoto M."/>
            <person name="Matsumoto M."/>
            <person name="Wong P.S."/>
            <person name="Aburatani S."/>
            <person name="Fujibuchi W."/>
        </authorList>
    </citation>
    <scope>NUCLEOTIDE SEQUENCE [LARGE SCALE GENOMIC DNA]</scope>
    <source>
        <strain evidence="3 4">JPCC DA0580</strain>
    </source>
</reference>
<dbReference type="InterPro" id="IPR001202">
    <property type="entry name" value="WW_dom"/>
</dbReference>
<dbReference type="Proteomes" id="UP000198406">
    <property type="component" value="Unassembled WGS sequence"/>
</dbReference>
<sequence>MDLASPEAARRTPVASVAVVTPMNDEEADEESWYVFYSERQQREYYYNPDSDRSTWVLPAGGRRLTDSRMIIETNPRFTPIASMNRFSFDVFDDTDEHDEDACSIDGPWKEKSVLKANLIVYGFFLVGMILTMAYYALNVGSVLASAARVLDAVEENVARQNLLQVQSNLQKRPSKEGHSALYYPSWLNVLNDPTELNFWNEDTVTVAPGHRVAFSKKDSDDMRPALYYPSWLNVLENSREPPRDLELDQLVHNLVSSLETAEVLLNKLVLDAQQVGMELRAVSAPVQED</sequence>
<keyword evidence="1" id="KW-0472">Membrane</keyword>
<feature type="domain" description="WW" evidence="2">
    <location>
        <begin position="27"/>
        <end position="61"/>
    </location>
</feature>
<dbReference type="Gene3D" id="2.20.70.10">
    <property type="match status" value="1"/>
</dbReference>
<evidence type="ECO:0000256" key="1">
    <source>
        <dbReference type="SAM" id="Phobius"/>
    </source>
</evidence>
<dbReference type="AlphaFoldDB" id="A0A1Z5KLT3"/>
<proteinExistence type="predicted"/>
<feature type="transmembrane region" description="Helical" evidence="1">
    <location>
        <begin position="119"/>
        <end position="138"/>
    </location>
</feature>
<evidence type="ECO:0000259" key="2">
    <source>
        <dbReference type="PROSITE" id="PS50020"/>
    </source>
</evidence>
<gene>
    <name evidence="3" type="ORF">FisN_13Lh376</name>
</gene>
<dbReference type="EMBL" id="BDSP01000253">
    <property type="protein sequence ID" value="GAX27085.1"/>
    <property type="molecule type" value="Genomic_DNA"/>
</dbReference>
<comment type="caution">
    <text evidence="3">The sequence shown here is derived from an EMBL/GenBank/DDBJ whole genome shotgun (WGS) entry which is preliminary data.</text>
</comment>
<accession>A0A1Z5KLT3</accession>
<dbReference type="InterPro" id="IPR036020">
    <property type="entry name" value="WW_dom_sf"/>
</dbReference>
<keyword evidence="1" id="KW-1133">Transmembrane helix</keyword>
<evidence type="ECO:0000313" key="3">
    <source>
        <dbReference type="EMBL" id="GAX27085.1"/>
    </source>
</evidence>
<dbReference type="PROSITE" id="PS01159">
    <property type="entry name" value="WW_DOMAIN_1"/>
    <property type="match status" value="1"/>
</dbReference>
<dbReference type="InParanoid" id="A0A1Z5KLT3"/>
<evidence type="ECO:0000313" key="4">
    <source>
        <dbReference type="Proteomes" id="UP000198406"/>
    </source>
</evidence>
<keyword evidence="4" id="KW-1185">Reference proteome</keyword>
<keyword evidence="1" id="KW-0812">Transmembrane</keyword>
<dbReference type="SUPFAM" id="SSF51045">
    <property type="entry name" value="WW domain"/>
    <property type="match status" value="1"/>
</dbReference>
<organism evidence="3 4">
    <name type="scientific">Fistulifera solaris</name>
    <name type="common">Oleaginous diatom</name>
    <dbReference type="NCBI Taxonomy" id="1519565"/>
    <lineage>
        <taxon>Eukaryota</taxon>
        <taxon>Sar</taxon>
        <taxon>Stramenopiles</taxon>
        <taxon>Ochrophyta</taxon>
        <taxon>Bacillariophyta</taxon>
        <taxon>Bacillariophyceae</taxon>
        <taxon>Bacillariophycidae</taxon>
        <taxon>Naviculales</taxon>
        <taxon>Naviculaceae</taxon>
        <taxon>Fistulifera</taxon>
    </lineage>
</organism>
<protein>
    <recommendedName>
        <fullName evidence="2">WW domain-containing protein</fullName>
    </recommendedName>
</protein>
<dbReference type="PROSITE" id="PS50020">
    <property type="entry name" value="WW_DOMAIN_2"/>
    <property type="match status" value="1"/>
</dbReference>
<name>A0A1Z5KLT3_FISSO</name>